<organism evidence="3 4">
    <name type="scientific">Anaerosporobacter mobilis DSM 15930</name>
    <dbReference type="NCBI Taxonomy" id="1120996"/>
    <lineage>
        <taxon>Bacteria</taxon>
        <taxon>Bacillati</taxon>
        <taxon>Bacillota</taxon>
        <taxon>Clostridia</taxon>
        <taxon>Lachnospirales</taxon>
        <taxon>Lachnospiraceae</taxon>
        <taxon>Anaerosporobacter</taxon>
    </lineage>
</organism>
<evidence type="ECO:0000259" key="2">
    <source>
        <dbReference type="Pfam" id="PF00975"/>
    </source>
</evidence>
<dbReference type="Pfam" id="PF00975">
    <property type="entry name" value="Thioesterase"/>
    <property type="match status" value="1"/>
</dbReference>
<dbReference type="Gene3D" id="3.40.50.1820">
    <property type="entry name" value="alpha/beta hydrolase"/>
    <property type="match status" value="1"/>
</dbReference>
<dbReference type="RefSeq" id="WP_073286056.1">
    <property type="nucleotide sequence ID" value="NZ_FRCP01000009.1"/>
</dbReference>
<dbReference type="AlphaFoldDB" id="A0A1M7I8W6"/>
<protein>
    <submittedName>
        <fullName evidence="3">Surfactin synthase thioesterase subunit</fullName>
    </submittedName>
</protein>
<keyword evidence="4" id="KW-1185">Reference proteome</keyword>
<evidence type="ECO:0000313" key="4">
    <source>
        <dbReference type="Proteomes" id="UP000184038"/>
    </source>
</evidence>
<evidence type="ECO:0000313" key="3">
    <source>
        <dbReference type="EMBL" id="SHM36897.1"/>
    </source>
</evidence>
<name>A0A1M7I8W6_9FIRM</name>
<sequence length="235" mass="26674">MKLFCIPHAGGLIASFVPLKRSLLGIVEVIGIELAGRGVKEKLPLYNTFMEAVYDVATDISEHIWHSPDESYIILGHSMGSWLAYEVYYQLRLWGIKGPEHVIFSGNNTPPTHFEERGIHNLTDEKIIESILELGYTNSEIFSNPRFRNMFLPYLRSDLEITACYAADLNRPCLDCDITVLYGLQDPLITEEVRRWGCISGGTCQLRGYEGGHFFIYEKTDEIALVVKQIIARIV</sequence>
<dbReference type="GO" id="GO:0008610">
    <property type="term" value="P:lipid biosynthetic process"/>
    <property type="evidence" value="ECO:0007669"/>
    <property type="project" value="TreeGrafter"/>
</dbReference>
<gene>
    <name evidence="3" type="ORF">SAMN02746066_01721</name>
</gene>
<comment type="similarity">
    <text evidence="1">Belongs to the thioesterase family.</text>
</comment>
<reference evidence="3 4" key="1">
    <citation type="submission" date="2016-11" db="EMBL/GenBank/DDBJ databases">
        <authorList>
            <person name="Jaros S."/>
            <person name="Januszkiewicz K."/>
            <person name="Wedrychowicz H."/>
        </authorList>
    </citation>
    <scope>NUCLEOTIDE SEQUENCE [LARGE SCALE GENOMIC DNA]</scope>
    <source>
        <strain evidence="3 4">DSM 15930</strain>
    </source>
</reference>
<proteinExistence type="inferred from homology"/>
<dbReference type="Proteomes" id="UP000184038">
    <property type="component" value="Unassembled WGS sequence"/>
</dbReference>
<feature type="domain" description="Thioesterase" evidence="2">
    <location>
        <begin position="2"/>
        <end position="224"/>
    </location>
</feature>
<evidence type="ECO:0000256" key="1">
    <source>
        <dbReference type="ARBA" id="ARBA00007169"/>
    </source>
</evidence>
<dbReference type="InterPro" id="IPR001031">
    <property type="entry name" value="Thioesterase"/>
</dbReference>
<dbReference type="OrthoDB" id="2213423at2"/>
<dbReference type="InterPro" id="IPR012223">
    <property type="entry name" value="TEII"/>
</dbReference>
<dbReference type="EMBL" id="FRCP01000009">
    <property type="protein sequence ID" value="SHM36897.1"/>
    <property type="molecule type" value="Genomic_DNA"/>
</dbReference>
<dbReference type="PANTHER" id="PTHR11487:SF0">
    <property type="entry name" value="S-ACYL FATTY ACID SYNTHASE THIOESTERASE, MEDIUM CHAIN"/>
    <property type="match status" value="1"/>
</dbReference>
<dbReference type="SUPFAM" id="SSF53474">
    <property type="entry name" value="alpha/beta-Hydrolases"/>
    <property type="match status" value="1"/>
</dbReference>
<accession>A0A1M7I8W6</accession>
<dbReference type="STRING" id="1120996.SAMN02746066_01721"/>
<dbReference type="InterPro" id="IPR029058">
    <property type="entry name" value="AB_hydrolase_fold"/>
</dbReference>
<dbReference type="PANTHER" id="PTHR11487">
    <property type="entry name" value="THIOESTERASE"/>
    <property type="match status" value="1"/>
</dbReference>